<gene>
    <name evidence="1" type="ORF">EKO27_g1724</name>
</gene>
<reference evidence="1 2" key="1">
    <citation type="submission" date="2018-12" db="EMBL/GenBank/DDBJ databases">
        <title>Draft genome sequence of Xylaria grammica IHI A82.</title>
        <authorList>
            <person name="Buettner E."/>
            <person name="Kellner H."/>
        </authorList>
    </citation>
    <scope>NUCLEOTIDE SEQUENCE [LARGE SCALE GENOMIC DNA]</scope>
    <source>
        <strain evidence="1 2">IHI A82</strain>
    </source>
</reference>
<dbReference type="EMBL" id="RYZI01000028">
    <property type="protein sequence ID" value="RWA13383.1"/>
    <property type="molecule type" value="Genomic_DNA"/>
</dbReference>
<evidence type="ECO:0000313" key="1">
    <source>
        <dbReference type="EMBL" id="RWA13383.1"/>
    </source>
</evidence>
<name>A0A439DG45_9PEZI</name>
<protein>
    <submittedName>
        <fullName evidence="1">Uncharacterized protein</fullName>
    </submittedName>
</protein>
<sequence length="166" mass="18545">MTAPLLFCTAGEAKPIVYKVVGVKLQGVDESLFYLVESRAGPQDGARPFKKELAEGEILETDFIGVSESDCQTWALDMQDRHNFIEQDLIGPGVEIGDEGIFPKDTGKWYDFRINYRDADLLTSSLSFGAFDVVYPVYFGRKEELTDERGIFDVSRAEKLSIGEDA</sequence>
<keyword evidence="2" id="KW-1185">Reference proteome</keyword>
<comment type="caution">
    <text evidence="1">The sequence shown here is derived from an EMBL/GenBank/DDBJ whole genome shotgun (WGS) entry which is preliminary data.</text>
</comment>
<organism evidence="1 2">
    <name type="scientific">Xylaria grammica</name>
    <dbReference type="NCBI Taxonomy" id="363999"/>
    <lineage>
        <taxon>Eukaryota</taxon>
        <taxon>Fungi</taxon>
        <taxon>Dikarya</taxon>
        <taxon>Ascomycota</taxon>
        <taxon>Pezizomycotina</taxon>
        <taxon>Sordariomycetes</taxon>
        <taxon>Xylariomycetidae</taxon>
        <taxon>Xylariales</taxon>
        <taxon>Xylariaceae</taxon>
        <taxon>Xylaria</taxon>
    </lineage>
</organism>
<dbReference type="Proteomes" id="UP000286045">
    <property type="component" value="Unassembled WGS sequence"/>
</dbReference>
<proteinExistence type="predicted"/>
<dbReference type="AlphaFoldDB" id="A0A439DG45"/>
<evidence type="ECO:0000313" key="2">
    <source>
        <dbReference type="Proteomes" id="UP000286045"/>
    </source>
</evidence>
<accession>A0A439DG45</accession>